<dbReference type="Proteomes" id="UP001597302">
    <property type="component" value="Unassembled WGS sequence"/>
</dbReference>
<dbReference type="PRINTS" id="PR00039">
    <property type="entry name" value="HTHLYSR"/>
</dbReference>
<reference evidence="7" key="1">
    <citation type="journal article" date="2019" name="Int. J. Syst. Evol. Microbiol.">
        <title>The Global Catalogue of Microorganisms (GCM) 10K type strain sequencing project: providing services to taxonomists for standard genome sequencing and annotation.</title>
        <authorList>
            <consortium name="The Broad Institute Genomics Platform"/>
            <consortium name="The Broad Institute Genome Sequencing Center for Infectious Disease"/>
            <person name="Wu L."/>
            <person name="Ma J."/>
        </authorList>
    </citation>
    <scope>NUCLEOTIDE SEQUENCE [LARGE SCALE GENOMIC DNA]</scope>
    <source>
        <strain evidence="7">CCM 8875</strain>
    </source>
</reference>
<keyword evidence="4" id="KW-0804">Transcription</keyword>
<evidence type="ECO:0000313" key="7">
    <source>
        <dbReference type="Proteomes" id="UP001597302"/>
    </source>
</evidence>
<evidence type="ECO:0000256" key="3">
    <source>
        <dbReference type="ARBA" id="ARBA00023125"/>
    </source>
</evidence>
<proteinExistence type="inferred from homology"/>
<dbReference type="InterPro" id="IPR036390">
    <property type="entry name" value="WH_DNA-bd_sf"/>
</dbReference>
<name>A0ABW4DTV0_9RHOB</name>
<dbReference type="InterPro" id="IPR000847">
    <property type="entry name" value="LysR_HTH_N"/>
</dbReference>
<evidence type="ECO:0000256" key="2">
    <source>
        <dbReference type="ARBA" id="ARBA00023015"/>
    </source>
</evidence>
<dbReference type="InterPro" id="IPR050950">
    <property type="entry name" value="HTH-type_LysR_regulators"/>
</dbReference>
<keyword evidence="7" id="KW-1185">Reference proteome</keyword>
<evidence type="ECO:0000256" key="1">
    <source>
        <dbReference type="ARBA" id="ARBA00009437"/>
    </source>
</evidence>
<dbReference type="Pfam" id="PF03466">
    <property type="entry name" value="LysR_substrate"/>
    <property type="match status" value="1"/>
</dbReference>
<dbReference type="Pfam" id="PF00126">
    <property type="entry name" value="HTH_1"/>
    <property type="match status" value="1"/>
</dbReference>
<dbReference type="SUPFAM" id="SSF46785">
    <property type="entry name" value="Winged helix' DNA-binding domain"/>
    <property type="match status" value="1"/>
</dbReference>
<dbReference type="SUPFAM" id="SSF53850">
    <property type="entry name" value="Periplasmic binding protein-like II"/>
    <property type="match status" value="1"/>
</dbReference>
<keyword evidence="3" id="KW-0238">DNA-binding</keyword>
<dbReference type="RefSeq" id="WP_131576954.1">
    <property type="nucleotide sequence ID" value="NZ_CBCSAJ010000027.1"/>
</dbReference>
<gene>
    <name evidence="6" type="ORF">ACFQ5P_01795</name>
</gene>
<keyword evidence="2" id="KW-0805">Transcription regulation</keyword>
<organism evidence="6 7">
    <name type="scientific">Paracoccus nototheniae</name>
    <dbReference type="NCBI Taxonomy" id="2489002"/>
    <lineage>
        <taxon>Bacteria</taxon>
        <taxon>Pseudomonadati</taxon>
        <taxon>Pseudomonadota</taxon>
        <taxon>Alphaproteobacteria</taxon>
        <taxon>Rhodobacterales</taxon>
        <taxon>Paracoccaceae</taxon>
        <taxon>Paracoccus</taxon>
    </lineage>
</organism>
<evidence type="ECO:0000256" key="4">
    <source>
        <dbReference type="ARBA" id="ARBA00023163"/>
    </source>
</evidence>
<accession>A0ABW4DTV0</accession>
<sequence length="303" mass="32832">MDTRQLRTLMAIVQHGSFGRAAEAVHVTPSAVSQQMRALEDELGTILFQRSSRPPTLTAHGLQVLDMARDILHREEEARAAITGHRVAGTLMLGSVRTSALGLLPRTIKDMRVHYPQLKINLRISNSVGLIADVAAGRLDAAVVAENLALHQSVRWSPFLREPLWLITPRDMATGRDPATLLATCPFVRFQSPVPLASLIDTELAQMGVVTQDVAEMDSVASIMSCVIEGMGISVVPDIALHRDEADNLVRLPFGNPQIHRQIGLIERSRSSARAGVITRFHDILATACGAYGVPRKGAPEGG</sequence>
<dbReference type="InterPro" id="IPR005119">
    <property type="entry name" value="LysR_subst-bd"/>
</dbReference>
<comment type="similarity">
    <text evidence="1">Belongs to the LysR transcriptional regulatory family.</text>
</comment>
<protein>
    <submittedName>
        <fullName evidence="6">LysR family transcriptional regulator</fullName>
    </submittedName>
</protein>
<dbReference type="PANTHER" id="PTHR30419">
    <property type="entry name" value="HTH-TYPE TRANSCRIPTIONAL REGULATOR YBHD"/>
    <property type="match status" value="1"/>
</dbReference>
<dbReference type="InterPro" id="IPR036388">
    <property type="entry name" value="WH-like_DNA-bd_sf"/>
</dbReference>
<dbReference type="Gene3D" id="3.40.190.10">
    <property type="entry name" value="Periplasmic binding protein-like II"/>
    <property type="match status" value="2"/>
</dbReference>
<evidence type="ECO:0000259" key="5">
    <source>
        <dbReference type="PROSITE" id="PS50931"/>
    </source>
</evidence>
<comment type="caution">
    <text evidence="6">The sequence shown here is derived from an EMBL/GenBank/DDBJ whole genome shotgun (WGS) entry which is preliminary data.</text>
</comment>
<dbReference type="PROSITE" id="PS50931">
    <property type="entry name" value="HTH_LYSR"/>
    <property type="match status" value="1"/>
</dbReference>
<dbReference type="EMBL" id="JBHTOQ010000003">
    <property type="protein sequence ID" value="MFD1480019.1"/>
    <property type="molecule type" value="Genomic_DNA"/>
</dbReference>
<dbReference type="Gene3D" id="1.10.10.10">
    <property type="entry name" value="Winged helix-like DNA-binding domain superfamily/Winged helix DNA-binding domain"/>
    <property type="match status" value="1"/>
</dbReference>
<evidence type="ECO:0000313" key="6">
    <source>
        <dbReference type="EMBL" id="MFD1480019.1"/>
    </source>
</evidence>
<feature type="domain" description="HTH lysR-type" evidence="5">
    <location>
        <begin position="1"/>
        <end position="58"/>
    </location>
</feature>